<sequence>MMLIKLIFGRGKVMVKGRLSFKTNRFNRTIYKVTEIGIKIGLSFGFSGVWRTV</sequence>
<dbReference type="EMBL" id="FOGT01000007">
    <property type="protein sequence ID" value="SES06845.1"/>
    <property type="molecule type" value="Genomic_DNA"/>
</dbReference>
<protein>
    <submittedName>
        <fullName evidence="1">Uncharacterized protein</fullName>
    </submittedName>
</protein>
<dbReference type="AlphaFoldDB" id="A0A1H9UBL1"/>
<gene>
    <name evidence="1" type="ORF">SAMN05518684_107108</name>
</gene>
<evidence type="ECO:0000313" key="2">
    <source>
        <dbReference type="Proteomes" id="UP000198571"/>
    </source>
</evidence>
<accession>A0A1H9UBL1</accession>
<dbReference type="Proteomes" id="UP000198571">
    <property type="component" value="Unassembled WGS sequence"/>
</dbReference>
<proteinExistence type="predicted"/>
<reference evidence="2" key="1">
    <citation type="submission" date="2016-10" db="EMBL/GenBank/DDBJ databases">
        <authorList>
            <person name="Varghese N."/>
            <person name="Submissions S."/>
        </authorList>
    </citation>
    <scope>NUCLEOTIDE SEQUENCE [LARGE SCALE GENOMIC DNA]</scope>
    <source>
        <strain evidence="2">S9</strain>
    </source>
</reference>
<organism evidence="1 2">
    <name type="scientific">Salipaludibacillus aurantiacus</name>
    <dbReference type="NCBI Taxonomy" id="1601833"/>
    <lineage>
        <taxon>Bacteria</taxon>
        <taxon>Bacillati</taxon>
        <taxon>Bacillota</taxon>
        <taxon>Bacilli</taxon>
        <taxon>Bacillales</taxon>
        <taxon>Bacillaceae</taxon>
    </lineage>
</organism>
<keyword evidence="2" id="KW-1185">Reference proteome</keyword>
<dbReference type="RefSeq" id="WP_177174287.1">
    <property type="nucleotide sequence ID" value="NZ_FOGT01000007.1"/>
</dbReference>
<evidence type="ECO:0000313" key="1">
    <source>
        <dbReference type="EMBL" id="SES06845.1"/>
    </source>
</evidence>
<name>A0A1H9UBL1_9BACI</name>